<protein>
    <submittedName>
        <fullName evidence="1">Uncharacterized protein</fullName>
    </submittedName>
</protein>
<proteinExistence type="predicted"/>
<dbReference type="EMBL" id="JACHYB010000001">
    <property type="protein sequence ID" value="MBB3186388.1"/>
    <property type="molecule type" value="Genomic_DNA"/>
</dbReference>
<evidence type="ECO:0000313" key="1">
    <source>
        <dbReference type="EMBL" id="MBB3186388.1"/>
    </source>
</evidence>
<evidence type="ECO:0000313" key="2">
    <source>
        <dbReference type="Proteomes" id="UP000544222"/>
    </source>
</evidence>
<comment type="caution">
    <text evidence="1">The sequence shown here is derived from an EMBL/GenBank/DDBJ whole genome shotgun (WGS) entry which is preliminary data.</text>
</comment>
<dbReference type="Proteomes" id="UP000544222">
    <property type="component" value="Unassembled WGS sequence"/>
</dbReference>
<accession>A0A7W5DQD1</accession>
<gene>
    <name evidence="1" type="ORF">FHX64_000551</name>
</gene>
<sequence length="68" mass="7834">MCCKTFGCLSCYMNFLQNIDAYICFFDATVAYYIFTDTHFLVSFPEIISFPLLKTDLIEIDIATFAYG</sequence>
<dbReference type="AlphaFoldDB" id="A0A7W5DQD1"/>
<reference evidence="1 2" key="1">
    <citation type="submission" date="2020-08" db="EMBL/GenBank/DDBJ databases">
        <title>Genomic Encyclopedia of Type Strains, Phase IV (KMG-IV): sequencing the most valuable type-strain genomes for metagenomic binning, comparative biology and taxonomic classification.</title>
        <authorList>
            <person name="Goeker M."/>
        </authorList>
    </citation>
    <scope>NUCLEOTIDE SEQUENCE [LARGE SCALE GENOMIC DNA]</scope>
    <source>
        <strain evidence="1 2">DSM 27471</strain>
    </source>
</reference>
<keyword evidence="2" id="KW-1185">Reference proteome</keyword>
<organism evidence="1 2">
    <name type="scientific">Microbacter margulisiae</name>
    <dbReference type="NCBI Taxonomy" id="1350067"/>
    <lineage>
        <taxon>Bacteria</taxon>
        <taxon>Pseudomonadati</taxon>
        <taxon>Bacteroidota</taxon>
        <taxon>Bacteroidia</taxon>
        <taxon>Bacteroidales</taxon>
        <taxon>Porphyromonadaceae</taxon>
        <taxon>Microbacter</taxon>
    </lineage>
</organism>
<name>A0A7W5DQD1_9PORP</name>